<evidence type="ECO:0000313" key="1">
    <source>
        <dbReference type="EMBL" id="KAF2093242.1"/>
    </source>
</evidence>
<dbReference type="AlphaFoldDB" id="A0A9P4I717"/>
<accession>A0A9P4I717</accession>
<dbReference type="Proteomes" id="UP000799772">
    <property type="component" value="Unassembled WGS sequence"/>
</dbReference>
<protein>
    <submittedName>
        <fullName evidence="1">Uncharacterized protein</fullName>
    </submittedName>
</protein>
<organism evidence="1 2">
    <name type="scientific">Rhizodiscina lignyota</name>
    <dbReference type="NCBI Taxonomy" id="1504668"/>
    <lineage>
        <taxon>Eukaryota</taxon>
        <taxon>Fungi</taxon>
        <taxon>Dikarya</taxon>
        <taxon>Ascomycota</taxon>
        <taxon>Pezizomycotina</taxon>
        <taxon>Dothideomycetes</taxon>
        <taxon>Pleosporomycetidae</taxon>
        <taxon>Aulographales</taxon>
        <taxon>Rhizodiscinaceae</taxon>
        <taxon>Rhizodiscina</taxon>
    </lineage>
</organism>
<comment type="caution">
    <text evidence="1">The sequence shown here is derived from an EMBL/GenBank/DDBJ whole genome shotgun (WGS) entry which is preliminary data.</text>
</comment>
<gene>
    <name evidence="1" type="ORF">NA57DRAFT_81579</name>
</gene>
<keyword evidence="2" id="KW-1185">Reference proteome</keyword>
<dbReference type="OrthoDB" id="5305306at2759"/>
<evidence type="ECO:0000313" key="2">
    <source>
        <dbReference type="Proteomes" id="UP000799772"/>
    </source>
</evidence>
<name>A0A9P4I717_9PEZI</name>
<dbReference type="EMBL" id="ML978139">
    <property type="protein sequence ID" value="KAF2093242.1"/>
    <property type="molecule type" value="Genomic_DNA"/>
</dbReference>
<proteinExistence type="predicted"/>
<reference evidence="1" key="1">
    <citation type="journal article" date="2020" name="Stud. Mycol.">
        <title>101 Dothideomycetes genomes: a test case for predicting lifestyles and emergence of pathogens.</title>
        <authorList>
            <person name="Haridas S."/>
            <person name="Albert R."/>
            <person name="Binder M."/>
            <person name="Bloem J."/>
            <person name="Labutti K."/>
            <person name="Salamov A."/>
            <person name="Andreopoulos B."/>
            <person name="Baker S."/>
            <person name="Barry K."/>
            <person name="Bills G."/>
            <person name="Bluhm B."/>
            <person name="Cannon C."/>
            <person name="Castanera R."/>
            <person name="Culley D."/>
            <person name="Daum C."/>
            <person name="Ezra D."/>
            <person name="Gonzalez J."/>
            <person name="Henrissat B."/>
            <person name="Kuo A."/>
            <person name="Liang C."/>
            <person name="Lipzen A."/>
            <person name="Lutzoni F."/>
            <person name="Magnuson J."/>
            <person name="Mondo S."/>
            <person name="Nolan M."/>
            <person name="Ohm R."/>
            <person name="Pangilinan J."/>
            <person name="Park H.-J."/>
            <person name="Ramirez L."/>
            <person name="Alfaro M."/>
            <person name="Sun H."/>
            <person name="Tritt A."/>
            <person name="Yoshinaga Y."/>
            <person name="Zwiers L.-H."/>
            <person name="Turgeon B."/>
            <person name="Goodwin S."/>
            <person name="Spatafora J."/>
            <person name="Crous P."/>
            <person name="Grigoriev I."/>
        </authorList>
    </citation>
    <scope>NUCLEOTIDE SEQUENCE</scope>
    <source>
        <strain evidence="1">CBS 133067</strain>
    </source>
</reference>
<sequence length="216" mass="25014">MAQSGLGEGTHVAYTSSNTWESPYTIHKRRWRRIKGQVDKHFPSSEIAQWELDAFLQHGVDVHEAKIQNMMEKAQQQEGRTEPSQLNAPFNGKQFWDGRGAVLVHPTVWNPCWSQVQRTGWPCHNELKYEGQERQKTGVRRMIPLPRIIPNNPTVQWFMAAPIQPLQFDHGNTFDVVPQHPEDVWMDYDSVRMEEVENLLQGDLLKAMEKAGDMEI</sequence>